<keyword evidence="3" id="KW-1185">Reference proteome</keyword>
<dbReference type="EMBL" id="CAMGYJ010000003">
    <property type="protein sequence ID" value="CAI0393750.1"/>
    <property type="molecule type" value="Genomic_DNA"/>
</dbReference>
<evidence type="ECO:0000259" key="1">
    <source>
        <dbReference type="Pfam" id="PF10536"/>
    </source>
</evidence>
<organism evidence="2 3">
    <name type="scientific">Linum tenue</name>
    <dbReference type="NCBI Taxonomy" id="586396"/>
    <lineage>
        <taxon>Eukaryota</taxon>
        <taxon>Viridiplantae</taxon>
        <taxon>Streptophyta</taxon>
        <taxon>Embryophyta</taxon>
        <taxon>Tracheophyta</taxon>
        <taxon>Spermatophyta</taxon>
        <taxon>Magnoliopsida</taxon>
        <taxon>eudicotyledons</taxon>
        <taxon>Gunneridae</taxon>
        <taxon>Pentapetalae</taxon>
        <taxon>rosids</taxon>
        <taxon>fabids</taxon>
        <taxon>Malpighiales</taxon>
        <taxon>Linaceae</taxon>
        <taxon>Linum</taxon>
    </lineage>
</organism>
<protein>
    <recommendedName>
        <fullName evidence="1">Aminotransferase-like plant mobile domain-containing protein</fullName>
    </recommendedName>
</protein>
<dbReference type="PANTHER" id="PTHR46033:SF8">
    <property type="entry name" value="PROTEIN MAINTENANCE OF MERISTEMS-LIKE"/>
    <property type="match status" value="1"/>
</dbReference>
<evidence type="ECO:0000313" key="3">
    <source>
        <dbReference type="Proteomes" id="UP001154282"/>
    </source>
</evidence>
<dbReference type="InterPro" id="IPR044824">
    <property type="entry name" value="MAIN-like"/>
</dbReference>
<dbReference type="InterPro" id="IPR019557">
    <property type="entry name" value="AminoTfrase-like_pln_mobile"/>
</dbReference>
<dbReference type="Proteomes" id="UP001154282">
    <property type="component" value="Unassembled WGS sequence"/>
</dbReference>
<reference evidence="2" key="1">
    <citation type="submission" date="2022-08" db="EMBL/GenBank/DDBJ databases">
        <authorList>
            <person name="Gutierrez-Valencia J."/>
        </authorList>
    </citation>
    <scope>NUCLEOTIDE SEQUENCE</scope>
</reference>
<sequence>MSADASLITALVERLQPKTSTFHLPFGEVTITLEDVVTLTGLAIDGVAVIVDIPDEEW</sequence>
<dbReference type="Pfam" id="PF10536">
    <property type="entry name" value="PMD"/>
    <property type="match status" value="1"/>
</dbReference>
<gene>
    <name evidence="2" type="ORF">LITE_LOCUS8061</name>
</gene>
<dbReference type="GO" id="GO:0010073">
    <property type="term" value="P:meristem maintenance"/>
    <property type="evidence" value="ECO:0007669"/>
    <property type="project" value="InterPro"/>
</dbReference>
<proteinExistence type="predicted"/>
<accession>A0AAV0I7Z6</accession>
<evidence type="ECO:0000313" key="2">
    <source>
        <dbReference type="EMBL" id="CAI0393750.1"/>
    </source>
</evidence>
<comment type="caution">
    <text evidence="2">The sequence shown here is derived from an EMBL/GenBank/DDBJ whole genome shotgun (WGS) entry which is preliminary data.</text>
</comment>
<feature type="domain" description="Aminotransferase-like plant mobile" evidence="1">
    <location>
        <begin position="3"/>
        <end position="53"/>
    </location>
</feature>
<name>A0AAV0I7Z6_9ROSI</name>
<dbReference type="AlphaFoldDB" id="A0AAV0I7Z6"/>
<dbReference type="PANTHER" id="PTHR46033">
    <property type="entry name" value="PROTEIN MAIN-LIKE 2"/>
    <property type="match status" value="1"/>
</dbReference>